<dbReference type="STRING" id="1291764.GCA_001311235_01435"/>
<evidence type="ECO:0000256" key="6">
    <source>
        <dbReference type="ARBA" id="ARBA00023222"/>
    </source>
</evidence>
<dbReference type="GO" id="GO:0004664">
    <property type="term" value="F:prephenate dehydratase activity"/>
    <property type="evidence" value="ECO:0007669"/>
    <property type="project" value="UniProtKB-UniRule"/>
</dbReference>
<dbReference type="PANTHER" id="PTHR21022:SF19">
    <property type="entry name" value="PREPHENATE DEHYDRATASE-RELATED"/>
    <property type="match status" value="1"/>
</dbReference>
<evidence type="ECO:0000256" key="2">
    <source>
        <dbReference type="ARBA" id="ARBA00013147"/>
    </source>
</evidence>
<organism evidence="12 13">
    <name type="scientific">Lactococcus fujiensis JCM 16395</name>
    <dbReference type="NCBI Taxonomy" id="1291764"/>
    <lineage>
        <taxon>Bacteria</taxon>
        <taxon>Bacillati</taxon>
        <taxon>Bacillota</taxon>
        <taxon>Bacilli</taxon>
        <taxon>Lactobacillales</taxon>
        <taxon>Streptococcaceae</taxon>
        <taxon>Lactococcus</taxon>
    </lineage>
</organism>
<dbReference type="InterPro" id="IPR045865">
    <property type="entry name" value="ACT-like_dom_sf"/>
</dbReference>
<evidence type="ECO:0000256" key="3">
    <source>
        <dbReference type="ARBA" id="ARBA00021872"/>
    </source>
</evidence>
<evidence type="ECO:0000313" key="12">
    <source>
        <dbReference type="EMBL" id="PCR99342.1"/>
    </source>
</evidence>
<evidence type="ECO:0000259" key="11">
    <source>
        <dbReference type="PROSITE" id="PS51671"/>
    </source>
</evidence>
<evidence type="ECO:0000259" key="10">
    <source>
        <dbReference type="PROSITE" id="PS51171"/>
    </source>
</evidence>
<dbReference type="SUPFAM" id="SSF53850">
    <property type="entry name" value="Periplasmic binding protein-like II"/>
    <property type="match status" value="1"/>
</dbReference>
<evidence type="ECO:0000313" key="13">
    <source>
        <dbReference type="Proteomes" id="UP000218181"/>
    </source>
</evidence>
<dbReference type="InterPro" id="IPR002912">
    <property type="entry name" value="ACT_dom"/>
</dbReference>
<feature type="domain" description="Prephenate dehydratase" evidence="10">
    <location>
        <begin position="1"/>
        <end position="153"/>
    </location>
</feature>
<dbReference type="UniPathway" id="UPA00121">
    <property type="reaction ID" value="UER00345"/>
</dbReference>
<proteinExistence type="predicted"/>
<comment type="catalytic activity">
    <reaction evidence="8 9">
        <text>prephenate + H(+) = 3-phenylpyruvate + CO2 + H2O</text>
        <dbReference type="Rhea" id="RHEA:21648"/>
        <dbReference type="ChEBI" id="CHEBI:15377"/>
        <dbReference type="ChEBI" id="CHEBI:15378"/>
        <dbReference type="ChEBI" id="CHEBI:16526"/>
        <dbReference type="ChEBI" id="CHEBI:18005"/>
        <dbReference type="ChEBI" id="CHEBI:29934"/>
        <dbReference type="EC" id="4.2.1.51"/>
    </reaction>
</comment>
<dbReference type="EC" id="4.2.1.51" evidence="2 9"/>
<dbReference type="Gene3D" id="3.40.190.10">
    <property type="entry name" value="Periplasmic binding protein-like II"/>
    <property type="match status" value="2"/>
</dbReference>
<dbReference type="PROSITE" id="PS51171">
    <property type="entry name" value="PREPHENATE_DEHYDR_3"/>
    <property type="match status" value="1"/>
</dbReference>
<comment type="pathway">
    <text evidence="1 9">Amino-acid biosynthesis; L-phenylalanine biosynthesis; phenylpyruvate from prephenate: step 1/1.</text>
</comment>
<evidence type="ECO:0000256" key="4">
    <source>
        <dbReference type="ARBA" id="ARBA00022605"/>
    </source>
</evidence>
<gene>
    <name evidence="9" type="primary">pheA</name>
    <name evidence="12" type="ORF">RT41_GL001983</name>
</gene>
<dbReference type="NCBIfam" id="NF008865">
    <property type="entry name" value="PRK11898.1"/>
    <property type="match status" value="1"/>
</dbReference>
<keyword evidence="5 9" id="KW-0057">Aromatic amino acid biosynthesis</keyword>
<dbReference type="PROSITE" id="PS51671">
    <property type="entry name" value="ACT"/>
    <property type="match status" value="1"/>
</dbReference>
<dbReference type="InterPro" id="IPR018528">
    <property type="entry name" value="Preph_deHydtase_CS"/>
</dbReference>
<dbReference type="GO" id="GO:0005737">
    <property type="term" value="C:cytoplasm"/>
    <property type="evidence" value="ECO:0007669"/>
    <property type="project" value="TreeGrafter"/>
</dbReference>
<dbReference type="PROSITE" id="PS00858">
    <property type="entry name" value="PREPHENATE_DEHYDR_2"/>
    <property type="match status" value="1"/>
</dbReference>
<evidence type="ECO:0000256" key="5">
    <source>
        <dbReference type="ARBA" id="ARBA00023141"/>
    </source>
</evidence>
<evidence type="ECO:0000256" key="8">
    <source>
        <dbReference type="ARBA" id="ARBA00047848"/>
    </source>
</evidence>
<keyword evidence="13" id="KW-1185">Reference proteome</keyword>
<dbReference type="GO" id="GO:0009094">
    <property type="term" value="P:L-phenylalanine biosynthetic process"/>
    <property type="evidence" value="ECO:0007669"/>
    <property type="project" value="UniProtKB-UniPathway"/>
</dbReference>
<keyword evidence="6 9" id="KW-0584">Phenylalanine biosynthesis</keyword>
<dbReference type="AlphaFoldDB" id="A0A2A5RJN5"/>
<feature type="domain" description="ACT" evidence="11">
    <location>
        <begin position="169"/>
        <end position="243"/>
    </location>
</feature>
<comment type="caution">
    <text evidence="12">The sequence shown here is derived from an EMBL/GenBank/DDBJ whole genome shotgun (WGS) entry which is preliminary data.</text>
</comment>
<reference evidence="12 13" key="1">
    <citation type="submission" date="2014-12" db="EMBL/GenBank/DDBJ databases">
        <title>Draft genome sequences of 10 type strains of Lactococcus.</title>
        <authorList>
            <person name="Sun Z."/>
            <person name="Zhong Z."/>
            <person name="Liu W."/>
            <person name="Zhang W."/>
            <person name="Zhang H."/>
        </authorList>
    </citation>
    <scope>NUCLEOTIDE SEQUENCE [LARGE SCALE GENOMIC DNA]</scope>
    <source>
        <strain evidence="12 13">JCM 16395</strain>
    </source>
</reference>
<dbReference type="PANTHER" id="PTHR21022">
    <property type="entry name" value="PREPHENATE DEHYDRATASE P PROTEIN"/>
    <property type="match status" value="1"/>
</dbReference>
<keyword evidence="7 9" id="KW-0456">Lyase</keyword>
<dbReference type="PROSITE" id="PS00857">
    <property type="entry name" value="PREPHENATE_DEHYDR_1"/>
    <property type="match status" value="1"/>
</dbReference>
<dbReference type="Proteomes" id="UP000218181">
    <property type="component" value="Unassembled WGS sequence"/>
</dbReference>
<accession>A0A2A5RJN5</accession>
<dbReference type="SUPFAM" id="SSF55021">
    <property type="entry name" value="ACT-like"/>
    <property type="match status" value="1"/>
</dbReference>
<evidence type="ECO:0000256" key="9">
    <source>
        <dbReference type="RuleBase" id="RU361254"/>
    </source>
</evidence>
<sequence length="247" mass="27640">MLPIETIPEIIEQYELGRFDYALIPIENSIEGPVSIAIDKLYHQSTATVVAEIVMPIVQNLMALSENIKPLKIYSHPQALAQTREYLRKNYPESKLIPVASTAMAAEFVQEHPNEAIAAVGNERAADFYSLKLIAKGIQDIEENNTRFWLLGKNEPKINLSKSSDKVSLALTLPENMPGALHKAISTFAWRGIDMTKIESRPLKTKLGKYFFIIDLVSDDKISFALEELESLGIVVRMLGAYSIYEG</sequence>
<protein>
    <recommendedName>
        <fullName evidence="3 9">Prephenate dehydratase</fullName>
        <shortName evidence="9">PDT</shortName>
        <ecNumber evidence="2 9">4.2.1.51</ecNumber>
    </recommendedName>
</protein>
<keyword evidence="4 9" id="KW-0028">Amino-acid biosynthesis</keyword>
<dbReference type="Gene3D" id="3.30.70.260">
    <property type="match status" value="1"/>
</dbReference>
<evidence type="ECO:0000256" key="1">
    <source>
        <dbReference type="ARBA" id="ARBA00004741"/>
    </source>
</evidence>
<evidence type="ECO:0000256" key="7">
    <source>
        <dbReference type="ARBA" id="ARBA00023239"/>
    </source>
</evidence>
<dbReference type="InterPro" id="IPR001086">
    <property type="entry name" value="Preph_deHydtase"/>
</dbReference>
<dbReference type="EMBL" id="JXJU01000009">
    <property type="protein sequence ID" value="PCR99342.1"/>
    <property type="molecule type" value="Genomic_DNA"/>
</dbReference>
<dbReference type="FunFam" id="3.30.70.260:FF:000012">
    <property type="entry name" value="Prephenate dehydratase"/>
    <property type="match status" value="1"/>
</dbReference>
<dbReference type="Pfam" id="PF00800">
    <property type="entry name" value="PDT"/>
    <property type="match status" value="1"/>
</dbReference>
<dbReference type="Pfam" id="PF01842">
    <property type="entry name" value="ACT"/>
    <property type="match status" value="1"/>
</dbReference>
<dbReference type="CDD" id="cd04905">
    <property type="entry name" value="ACT_CM-PDT"/>
    <property type="match status" value="1"/>
</dbReference>
<name>A0A2A5RJN5_9LACT</name>